<gene>
    <name evidence="1" type="ORF">RASY3_07695</name>
</gene>
<organism evidence="1 2">
    <name type="scientific">Ruminococcus albus SY3</name>
    <dbReference type="NCBI Taxonomy" id="1341156"/>
    <lineage>
        <taxon>Bacteria</taxon>
        <taxon>Bacillati</taxon>
        <taxon>Bacillota</taxon>
        <taxon>Clostridia</taxon>
        <taxon>Eubacteriales</taxon>
        <taxon>Oscillospiraceae</taxon>
        <taxon>Ruminococcus</taxon>
    </lineage>
</organism>
<name>A0A011WRR3_RUMAL</name>
<evidence type="ECO:0000313" key="2">
    <source>
        <dbReference type="Proteomes" id="UP000021369"/>
    </source>
</evidence>
<evidence type="ECO:0000313" key="1">
    <source>
        <dbReference type="EMBL" id="EXM39695.1"/>
    </source>
</evidence>
<dbReference type="PATRIC" id="fig|1341156.4.peg.1949"/>
<dbReference type="RefSeq" id="WP_037286596.1">
    <property type="nucleotide sequence ID" value="NZ_JEOB01000002.1"/>
</dbReference>
<protein>
    <submittedName>
        <fullName evidence="1">Uncharacterized protein</fullName>
    </submittedName>
</protein>
<sequence>MSGERIGITEEVLEKINGYAVGKLKSEQVYCFSVLLCDNDVDRDYERFSDEALDRLAVMFRGRTGIFDHDHRSRGQTARIYDTEVRSYPDRKTMDGRDYRALMGFAYMVRTEDNKSLIAEIEGGIKKEVSVGCSVAKRICSVCGADGAKGGCNHIKGRSYGGKLCYVELDEPMDAYEWSFVAVPAQRAAGVTKVYGEREVNAEIEKLRAAQEQFCEELRGDIIRLGCFVKSYDIVEVEDMDIFALMELKKKLSRQLREEAASGKAAGVAAEYDSGEMEAFRV</sequence>
<dbReference type="OrthoDB" id="6064658at2"/>
<keyword evidence="2" id="KW-1185">Reference proteome</keyword>
<comment type="caution">
    <text evidence="1">The sequence shown here is derived from an EMBL/GenBank/DDBJ whole genome shotgun (WGS) entry which is preliminary data.</text>
</comment>
<reference evidence="1 2" key="1">
    <citation type="submission" date="2013-06" db="EMBL/GenBank/DDBJ databases">
        <title>Rumen cellulosomics: divergent fiber-degrading strategies revealed by comparative genome-wide analysis of six Ruminococcal strains.</title>
        <authorList>
            <person name="Dassa B."/>
            <person name="Borovok I."/>
            <person name="Lamed R."/>
            <person name="Flint H."/>
            <person name="Yeoman C.J."/>
            <person name="White B."/>
            <person name="Bayer E.A."/>
        </authorList>
    </citation>
    <scope>NUCLEOTIDE SEQUENCE [LARGE SCALE GENOMIC DNA]</scope>
    <source>
        <strain evidence="1 2">SY3</strain>
    </source>
</reference>
<dbReference type="EMBL" id="JEOB01000002">
    <property type="protein sequence ID" value="EXM39695.1"/>
    <property type="molecule type" value="Genomic_DNA"/>
</dbReference>
<proteinExistence type="predicted"/>
<dbReference type="AlphaFoldDB" id="A0A011WRR3"/>
<accession>A0A011WRR3</accession>
<dbReference type="Proteomes" id="UP000021369">
    <property type="component" value="Unassembled WGS sequence"/>
</dbReference>